<feature type="region of interest" description="Disordered" evidence="1">
    <location>
        <begin position="186"/>
        <end position="299"/>
    </location>
</feature>
<feature type="chain" id="PRO_5042461079" evidence="2">
    <location>
        <begin position="19"/>
        <end position="323"/>
    </location>
</feature>
<reference evidence="3" key="1">
    <citation type="submission" date="2023-06" db="EMBL/GenBank/DDBJ databases">
        <title>Genome-scale phylogeny and comparative genomics of the fungal order Sordariales.</title>
        <authorList>
            <consortium name="Lawrence Berkeley National Laboratory"/>
            <person name="Hensen N."/>
            <person name="Bonometti L."/>
            <person name="Westerberg I."/>
            <person name="Brannstrom I.O."/>
            <person name="Guillou S."/>
            <person name="Cros-Aarteil S."/>
            <person name="Calhoun S."/>
            <person name="Haridas S."/>
            <person name="Kuo A."/>
            <person name="Mondo S."/>
            <person name="Pangilinan J."/>
            <person name="Riley R."/>
            <person name="Labutti K."/>
            <person name="Andreopoulos B."/>
            <person name="Lipzen A."/>
            <person name="Chen C."/>
            <person name="Yanf M."/>
            <person name="Daum C."/>
            <person name="Ng V."/>
            <person name="Clum A."/>
            <person name="Steindorff A."/>
            <person name="Ohm R."/>
            <person name="Martin F."/>
            <person name="Silar P."/>
            <person name="Natvig D."/>
            <person name="Lalanne C."/>
            <person name="Gautier V."/>
            <person name="Ament-Velasquez S.L."/>
            <person name="Kruys A."/>
            <person name="Hutchinson M.I."/>
            <person name="Powell A.J."/>
            <person name="Barry K."/>
            <person name="Miller A.N."/>
            <person name="Grigoriev I.V."/>
            <person name="Debuchy R."/>
            <person name="Gladieux P."/>
            <person name="Thoren M.H."/>
            <person name="Johannesson H."/>
        </authorList>
    </citation>
    <scope>NUCLEOTIDE SEQUENCE</scope>
    <source>
        <strain evidence="3">8032-3</strain>
    </source>
</reference>
<dbReference type="InterPro" id="IPR021054">
    <property type="entry name" value="Cell_wall_mannoprotein_1"/>
</dbReference>
<feature type="compositionally biased region" description="Low complexity" evidence="1">
    <location>
        <begin position="286"/>
        <end position="299"/>
    </location>
</feature>
<dbReference type="Pfam" id="PF12296">
    <property type="entry name" value="HsbA"/>
    <property type="match status" value="1"/>
</dbReference>
<evidence type="ECO:0000256" key="2">
    <source>
        <dbReference type="SAM" id="SignalP"/>
    </source>
</evidence>
<dbReference type="PANTHER" id="PTHR38123:SF6">
    <property type="entry name" value="CELL WALL SERINE-THREONINE-RICH GALACTOMANNOPROTEIN MP1 (AFU_ORTHOLOGUE AFUA_4G03240)"/>
    <property type="match status" value="1"/>
</dbReference>
<dbReference type="EMBL" id="MU839012">
    <property type="protein sequence ID" value="KAK1766360.1"/>
    <property type="molecule type" value="Genomic_DNA"/>
</dbReference>
<proteinExistence type="predicted"/>
<feature type="signal peptide" evidence="2">
    <location>
        <begin position="1"/>
        <end position="18"/>
    </location>
</feature>
<evidence type="ECO:0000313" key="3">
    <source>
        <dbReference type="EMBL" id="KAK1766360.1"/>
    </source>
</evidence>
<protein>
    <submittedName>
        <fullName evidence="3">Cell wall protein</fullName>
    </submittedName>
</protein>
<dbReference type="RefSeq" id="XP_060282573.1">
    <property type="nucleotide sequence ID" value="XM_060431586.1"/>
</dbReference>
<keyword evidence="4" id="KW-1185">Reference proteome</keyword>
<dbReference type="Proteomes" id="UP001244011">
    <property type="component" value="Unassembled WGS sequence"/>
</dbReference>
<dbReference type="AlphaFoldDB" id="A0AAJ0BXY7"/>
<evidence type="ECO:0000256" key="1">
    <source>
        <dbReference type="SAM" id="MobiDB-lite"/>
    </source>
</evidence>
<sequence length="323" mass="30035">MKFGTQITLLSLALGVTARLQPPSHINRSPPSLVERDLPTVTSVIAKVDSGIKALDTAVQAFSGSDSDVSSAGDALVSTIKAGTTTVDGSDDLSLADALGLQGAVTTLQGDANSLVDSLSAKKSAFEDAGLCASIRQQTTDISSASSDLIDAIVSKVPEAAQGIAKDLASGILKALAQAQSDFAEGSCTDKAGSGGGGGSTSTGGGGSTSAGSGGSGSTSAPGGGSTSAPGGGGSTSGGGSGPTTSAGGGGGATETGYPTTSAGGETGGSSTGQPAPTGGAGGNGTATQSASPTQTSPVTAGAAKVAGPVGAVVVAMAVAALL</sequence>
<dbReference type="PANTHER" id="PTHR38123">
    <property type="entry name" value="CELL WALL SERINE-THREONINE-RICH GALACTOMANNOPROTEIN MP1 (AFU_ORTHOLOGUE AFUA_4G03240)"/>
    <property type="match status" value="1"/>
</dbReference>
<gene>
    <name evidence="3" type="ORF">QBC33DRAFT_589591</name>
</gene>
<comment type="caution">
    <text evidence="3">The sequence shown here is derived from an EMBL/GenBank/DDBJ whole genome shotgun (WGS) entry which is preliminary data.</text>
</comment>
<name>A0AAJ0BXY7_9PEZI</name>
<accession>A0AAJ0BXY7</accession>
<dbReference type="GO" id="GO:0005576">
    <property type="term" value="C:extracellular region"/>
    <property type="evidence" value="ECO:0007669"/>
    <property type="project" value="TreeGrafter"/>
</dbReference>
<evidence type="ECO:0000313" key="4">
    <source>
        <dbReference type="Proteomes" id="UP001244011"/>
    </source>
</evidence>
<dbReference type="Gene3D" id="1.20.1280.140">
    <property type="match status" value="1"/>
</dbReference>
<feature type="compositionally biased region" description="Gly residues" evidence="1">
    <location>
        <begin position="193"/>
        <end position="254"/>
    </location>
</feature>
<dbReference type="GeneID" id="85314773"/>
<organism evidence="3 4">
    <name type="scientific">Phialemonium atrogriseum</name>
    <dbReference type="NCBI Taxonomy" id="1093897"/>
    <lineage>
        <taxon>Eukaryota</taxon>
        <taxon>Fungi</taxon>
        <taxon>Dikarya</taxon>
        <taxon>Ascomycota</taxon>
        <taxon>Pezizomycotina</taxon>
        <taxon>Sordariomycetes</taxon>
        <taxon>Sordariomycetidae</taxon>
        <taxon>Cephalothecales</taxon>
        <taxon>Cephalothecaceae</taxon>
        <taxon>Phialemonium</taxon>
    </lineage>
</organism>
<keyword evidence="2" id="KW-0732">Signal</keyword>